<accession>A0A8T2TL10</accession>
<dbReference type="EMBL" id="CM035417">
    <property type="protein sequence ID" value="KAH7424017.1"/>
    <property type="molecule type" value="Genomic_DNA"/>
</dbReference>
<evidence type="ECO:0000313" key="3">
    <source>
        <dbReference type="Proteomes" id="UP000825935"/>
    </source>
</evidence>
<name>A0A8T2TL10_CERRI</name>
<feature type="signal peptide" evidence="1">
    <location>
        <begin position="1"/>
        <end position="19"/>
    </location>
</feature>
<evidence type="ECO:0008006" key="4">
    <source>
        <dbReference type="Google" id="ProtNLM"/>
    </source>
</evidence>
<dbReference type="Proteomes" id="UP000825935">
    <property type="component" value="Chromosome 12"/>
</dbReference>
<organism evidence="2 3">
    <name type="scientific">Ceratopteris richardii</name>
    <name type="common">Triangle waterfern</name>
    <dbReference type="NCBI Taxonomy" id="49495"/>
    <lineage>
        <taxon>Eukaryota</taxon>
        <taxon>Viridiplantae</taxon>
        <taxon>Streptophyta</taxon>
        <taxon>Embryophyta</taxon>
        <taxon>Tracheophyta</taxon>
        <taxon>Polypodiopsida</taxon>
        <taxon>Polypodiidae</taxon>
        <taxon>Polypodiales</taxon>
        <taxon>Pteridineae</taxon>
        <taxon>Pteridaceae</taxon>
        <taxon>Parkerioideae</taxon>
        <taxon>Ceratopteris</taxon>
    </lineage>
</organism>
<dbReference type="AlphaFoldDB" id="A0A8T2TL10"/>
<comment type="caution">
    <text evidence="2">The sequence shown here is derived from an EMBL/GenBank/DDBJ whole genome shotgun (WGS) entry which is preliminary data.</text>
</comment>
<proteinExistence type="predicted"/>
<protein>
    <recommendedName>
        <fullName evidence="4">Ycf15</fullName>
    </recommendedName>
</protein>
<evidence type="ECO:0000256" key="1">
    <source>
        <dbReference type="SAM" id="SignalP"/>
    </source>
</evidence>
<feature type="chain" id="PRO_5035815558" description="Ycf15" evidence="1">
    <location>
        <begin position="20"/>
        <end position="54"/>
    </location>
</feature>
<reference evidence="2" key="1">
    <citation type="submission" date="2021-08" db="EMBL/GenBank/DDBJ databases">
        <title>WGS assembly of Ceratopteris richardii.</title>
        <authorList>
            <person name="Marchant D.B."/>
            <person name="Chen G."/>
            <person name="Jenkins J."/>
            <person name="Shu S."/>
            <person name="Leebens-Mack J."/>
            <person name="Grimwood J."/>
            <person name="Schmutz J."/>
            <person name="Soltis P."/>
            <person name="Soltis D."/>
            <person name="Chen Z.-H."/>
        </authorList>
    </citation>
    <scope>NUCLEOTIDE SEQUENCE</scope>
    <source>
        <strain evidence="2">Whitten #5841</strain>
        <tissue evidence="2">Leaf</tissue>
    </source>
</reference>
<sequence length="54" mass="6152">MSSIALIIIYFFFEDANSALQVLTEGQWLIRNSPISLFKWHIGFNPKGPKLSLV</sequence>
<keyword evidence="3" id="KW-1185">Reference proteome</keyword>
<dbReference type="OrthoDB" id="1096772at2759"/>
<gene>
    <name evidence="2" type="ORF">KP509_12G085700</name>
</gene>
<evidence type="ECO:0000313" key="2">
    <source>
        <dbReference type="EMBL" id="KAH7424017.1"/>
    </source>
</evidence>
<keyword evidence="1" id="KW-0732">Signal</keyword>